<feature type="domain" description="Phage head-tail joining protein" evidence="1">
    <location>
        <begin position="20"/>
        <end position="122"/>
    </location>
</feature>
<dbReference type="AlphaFoldDB" id="A0A517SEX0"/>
<dbReference type="InParanoid" id="A0A517SEX0"/>
<evidence type="ECO:0000313" key="3">
    <source>
        <dbReference type="Proteomes" id="UP000315700"/>
    </source>
</evidence>
<dbReference type="EMBL" id="CP036271">
    <property type="protein sequence ID" value="QDT54638.1"/>
    <property type="molecule type" value="Genomic_DNA"/>
</dbReference>
<evidence type="ECO:0000259" key="1">
    <source>
        <dbReference type="Pfam" id="PF25138"/>
    </source>
</evidence>
<dbReference type="InterPro" id="IPR056942">
    <property type="entry name" value="Phage_H_T_join"/>
</dbReference>
<keyword evidence="3" id="KW-1185">Reference proteome</keyword>
<dbReference type="KEGG" id="ccos:Pan44_26730"/>
<dbReference type="Proteomes" id="UP000315700">
    <property type="component" value="Chromosome"/>
</dbReference>
<organism evidence="2 3">
    <name type="scientific">Caulifigura coniformis</name>
    <dbReference type="NCBI Taxonomy" id="2527983"/>
    <lineage>
        <taxon>Bacteria</taxon>
        <taxon>Pseudomonadati</taxon>
        <taxon>Planctomycetota</taxon>
        <taxon>Planctomycetia</taxon>
        <taxon>Planctomycetales</taxon>
        <taxon>Planctomycetaceae</taxon>
        <taxon>Caulifigura</taxon>
    </lineage>
</organism>
<sequence length="123" mass="13490">MSAFSDDLAAGLEGVLSEVGERYLYCRHQHSVEIRAAAGKTDHLTLDANGLTVVVRTLDLLFDAAELVLSGTLTEPLRGDKLVALEAPGQPVYLVQPDKNIPAFRYSDAAQTRLRVHTVRFKK</sequence>
<proteinExistence type="predicted"/>
<evidence type="ECO:0000313" key="2">
    <source>
        <dbReference type="EMBL" id="QDT54638.1"/>
    </source>
</evidence>
<protein>
    <recommendedName>
        <fullName evidence="1">Phage head-tail joining protein domain-containing protein</fullName>
    </recommendedName>
</protein>
<gene>
    <name evidence="2" type="ORF">Pan44_26730</name>
</gene>
<reference evidence="2 3" key="1">
    <citation type="submission" date="2019-02" db="EMBL/GenBank/DDBJ databases">
        <title>Deep-cultivation of Planctomycetes and their phenomic and genomic characterization uncovers novel biology.</title>
        <authorList>
            <person name="Wiegand S."/>
            <person name="Jogler M."/>
            <person name="Boedeker C."/>
            <person name="Pinto D."/>
            <person name="Vollmers J."/>
            <person name="Rivas-Marin E."/>
            <person name="Kohn T."/>
            <person name="Peeters S.H."/>
            <person name="Heuer A."/>
            <person name="Rast P."/>
            <person name="Oberbeckmann S."/>
            <person name="Bunk B."/>
            <person name="Jeske O."/>
            <person name="Meyerdierks A."/>
            <person name="Storesund J.E."/>
            <person name="Kallscheuer N."/>
            <person name="Luecker S."/>
            <person name="Lage O.M."/>
            <person name="Pohl T."/>
            <person name="Merkel B.J."/>
            <person name="Hornburger P."/>
            <person name="Mueller R.-W."/>
            <person name="Bruemmer F."/>
            <person name="Labrenz M."/>
            <person name="Spormann A.M."/>
            <person name="Op den Camp H."/>
            <person name="Overmann J."/>
            <person name="Amann R."/>
            <person name="Jetten M.S.M."/>
            <person name="Mascher T."/>
            <person name="Medema M.H."/>
            <person name="Devos D.P."/>
            <person name="Kaster A.-K."/>
            <person name="Ovreas L."/>
            <person name="Rohde M."/>
            <person name="Galperin M.Y."/>
            <person name="Jogler C."/>
        </authorList>
    </citation>
    <scope>NUCLEOTIDE SEQUENCE [LARGE SCALE GENOMIC DNA]</scope>
    <source>
        <strain evidence="2 3">Pan44</strain>
    </source>
</reference>
<name>A0A517SEX0_9PLAN</name>
<dbReference type="Pfam" id="PF25138">
    <property type="entry name" value="Phage_H_T_join_3"/>
    <property type="match status" value="1"/>
</dbReference>
<dbReference type="RefSeq" id="WP_145030477.1">
    <property type="nucleotide sequence ID" value="NZ_CP036271.1"/>
</dbReference>
<accession>A0A517SEX0</accession>